<keyword evidence="6 14" id="KW-0812">Transmembrane</keyword>
<keyword evidence="7 14" id="KW-0378">Hydrolase</keyword>
<comment type="function">
    <text evidence="14">Catalyzes the dephosphorylation of undecaprenyl diphosphate (UPP). Confers resistance to bacitracin.</text>
</comment>
<proteinExistence type="inferred from homology"/>
<feature type="transmembrane region" description="Helical" evidence="14">
    <location>
        <begin position="40"/>
        <end position="59"/>
    </location>
</feature>
<evidence type="ECO:0000256" key="13">
    <source>
        <dbReference type="ARBA" id="ARBA00047594"/>
    </source>
</evidence>
<reference evidence="15 16" key="1">
    <citation type="submission" date="2019-03" db="EMBL/GenBank/DDBJ databases">
        <title>Metabolic potential of uncultured bacteria and archaea associated with petroleum seepage in deep-sea sediments.</title>
        <authorList>
            <person name="Dong X."/>
            <person name="Hubert C."/>
        </authorList>
    </citation>
    <scope>NUCLEOTIDE SEQUENCE [LARGE SCALE GENOMIC DNA]</scope>
    <source>
        <strain evidence="15">E29_bin78</strain>
    </source>
</reference>
<evidence type="ECO:0000256" key="10">
    <source>
        <dbReference type="ARBA" id="ARBA00023251"/>
    </source>
</evidence>
<evidence type="ECO:0000256" key="14">
    <source>
        <dbReference type="HAMAP-Rule" id="MF_01006"/>
    </source>
</evidence>
<evidence type="ECO:0000256" key="3">
    <source>
        <dbReference type="ARBA" id="ARBA00012374"/>
    </source>
</evidence>
<organism evidence="15 16">
    <name type="scientific">Aerophobetes bacterium</name>
    <dbReference type="NCBI Taxonomy" id="2030807"/>
    <lineage>
        <taxon>Bacteria</taxon>
        <taxon>Candidatus Aerophobota</taxon>
    </lineage>
</organism>
<evidence type="ECO:0000313" key="15">
    <source>
        <dbReference type="EMBL" id="TET44123.1"/>
    </source>
</evidence>
<comment type="caution">
    <text evidence="15">The sequence shown here is derived from an EMBL/GenBank/DDBJ whole genome shotgun (WGS) entry which is preliminary data.</text>
</comment>
<dbReference type="PANTHER" id="PTHR30622:SF2">
    <property type="entry name" value="UNDECAPRENYL-DIPHOSPHATASE"/>
    <property type="match status" value="1"/>
</dbReference>
<keyword evidence="8 14" id="KW-1133">Transmembrane helix</keyword>
<keyword evidence="14" id="KW-0573">Peptidoglycan synthesis</keyword>
<dbReference type="GO" id="GO:0050380">
    <property type="term" value="F:undecaprenyl-diphosphatase activity"/>
    <property type="evidence" value="ECO:0007669"/>
    <property type="project" value="UniProtKB-UniRule"/>
</dbReference>
<keyword evidence="14" id="KW-0133">Cell shape</keyword>
<dbReference type="GO" id="GO:0009252">
    <property type="term" value="P:peptidoglycan biosynthetic process"/>
    <property type="evidence" value="ECO:0007669"/>
    <property type="project" value="UniProtKB-KW"/>
</dbReference>
<evidence type="ECO:0000256" key="6">
    <source>
        <dbReference type="ARBA" id="ARBA00022692"/>
    </source>
</evidence>
<dbReference type="Pfam" id="PF02673">
    <property type="entry name" value="BacA"/>
    <property type="match status" value="1"/>
</dbReference>
<comment type="catalytic activity">
    <reaction evidence="13 14">
        <text>di-trans,octa-cis-undecaprenyl diphosphate + H2O = di-trans,octa-cis-undecaprenyl phosphate + phosphate + H(+)</text>
        <dbReference type="Rhea" id="RHEA:28094"/>
        <dbReference type="ChEBI" id="CHEBI:15377"/>
        <dbReference type="ChEBI" id="CHEBI:15378"/>
        <dbReference type="ChEBI" id="CHEBI:43474"/>
        <dbReference type="ChEBI" id="CHEBI:58405"/>
        <dbReference type="ChEBI" id="CHEBI:60392"/>
        <dbReference type="EC" id="3.6.1.27"/>
    </reaction>
</comment>
<comment type="miscellaneous">
    <text evidence="14">Bacitracin is thought to be involved in the inhibition of peptidoglycan synthesis by sequestering undecaprenyl diphosphate, thereby reducing the pool of lipid carrier available.</text>
</comment>
<evidence type="ECO:0000256" key="2">
    <source>
        <dbReference type="ARBA" id="ARBA00010621"/>
    </source>
</evidence>
<evidence type="ECO:0000256" key="11">
    <source>
        <dbReference type="ARBA" id="ARBA00032707"/>
    </source>
</evidence>
<keyword evidence="9 14" id="KW-0472">Membrane</keyword>
<evidence type="ECO:0000256" key="4">
    <source>
        <dbReference type="ARBA" id="ARBA00021581"/>
    </source>
</evidence>
<sequence length="268" mass="29403">MTLAQATILGILQGLTEFLPVSSSGHLVIMQHYLGLKHPLLLFNIVLHTGTLAAVFFYFRKDIFGIVLSLIRFAQKEPQQVLQRKLFYLILLGTVPIALVGGLLRSRIENLFANIPLTSFLLLVTGTLLWTSERAASSNKGIEKVGILDALFIGIMQAAAILPGISRSGATISAGLFRGTSKEFAFRYSFLLSIPAILGALVIEAKDAVLEKSLPLELLPWLGGTAAAFLVGYFALIVLRKALLGRRLYWFSYYCWIVGGISLFFVLI</sequence>
<dbReference type="PANTHER" id="PTHR30622">
    <property type="entry name" value="UNDECAPRENYL-DIPHOSPHATASE"/>
    <property type="match status" value="1"/>
</dbReference>
<accession>A0A523UNJ8</accession>
<comment type="similarity">
    <text evidence="2 14">Belongs to the UppP family.</text>
</comment>
<evidence type="ECO:0000256" key="7">
    <source>
        <dbReference type="ARBA" id="ARBA00022801"/>
    </source>
</evidence>
<feature type="transmembrane region" description="Helical" evidence="14">
    <location>
        <begin position="86"/>
        <end position="104"/>
    </location>
</feature>
<dbReference type="HAMAP" id="MF_01006">
    <property type="entry name" value="Undec_diphosphatase"/>
    <property type="match status" value="1"/>
</dbReference>
<evidence type="ECO:0000256" key="9">
    <source>
        <dbReference type="ARBA" id="ARBA00023136"/>
    </source>
</evidence>
<evidence type="ECO:0000256" key="1">
    <source>
        <dbReference type="ARBA" id="ARBA00004651"/>
    </source>
</evidence>
<feature type="transmembrane region" description="Helical" evidence="14">
    <location>
        <begin position="218"/>
        <end position="239"/>
    </location>
</feature>
<keyword evidence="14" id="KW-0961">Cell wall biogenesis/degradation</keyword>
<evidence type="ECO:0000256" key="8">
    <source>
        <dbReference type="ARBA" id="ARBA00022989"/>
    </source>
</evidence>
<dbReference type="Proteomes" id="UP000320679">
    <property type="component" value="Unassembled WGS sequence"/>
</dbReference>
<gene>
    <name evidence="14" type="primary">uppP</name>
    <name evidence="15" type="ORF">E3J59_05530</name>
</gene>
<dbReference type="EMBL" id="SOJK01000232">
    <property type="protein sequence ID" value="TET44123.1"/>
    <property type="molecule type" value="Genomic_DNA"/>
</dbReference>
<comment type="subcellular location">
    <subcellularLocation>
        <location evidence="1 14">Cell membrane</location>
        <topology evidence="1 14">Multi-pass membrane protein</topology>
    </subcellularLocation>
</comment>
<evidence type="ECO:0000256" key="12">
    <source>
        <dbReference type="ARBA" id="ARBA00032932"/>
    </source>
</evidence>
<dbReference type="InterPro" id="IPR003824">
    <property type="entry name" value="UppP"/>
</dbReference>
<feature type="transmembrane region" description="Helical" evidence="14">
    <location>
        <begin position="145"/>
        <end position="165"/>
    </location>
</feature>
<evidence type="ECO:0000256" key="5">
    <source>
        <dbReference type="ARBA" id="ARBA00022475"/>
    </source>
</evidence>
<dbReference type="GO" id="GO:0008360">
    <property type="term" value="P:regulation of cell shape"/>
    <property type="evidence" value="ECO:0007669"/>
    <property type="project" value="UniProtKB-KW"/>
</dbReference>
<name>A0A523UNJ8_UNCAE</name>
<feature type="transmembrane region" description="Helical" evidence="14">
    <location>
        <begin position="248"/>
        <end position="267"/>
    </location>
</feature>
<dbReference type="EC" id="3.6.1.27" evidence="3 14"/>
<evidence type="ECO:0000313" key="16">
    <source>
        <dbReference type="Proteomes" id="UP000320679"/>
    </source>
</evidence>
<dbReference type="AlphaFoldDB" id="A0A523UNJ8"/>
<protein>
    <recommendedName>
        <fullName evidence="4 14">Undecaprenyl-diphosphatase</fullName>
        <ecNumber evidence="3 14">3.6.1.27</ecNumber>
    </recommendedName>
    <alternativeName>
        <fullName evidence="12 14">Bacitracin resistance protein</fullName>
    </alternativeName>
    <alternativeName>
        <fullName evidence="11 14">Undecaprenyl pyrophosphate phosphatase</fullName>
    </alternativeName>
</protein>
<keyword evidence="5 14" id="KW-1003">Cell membrane</keyword>
<dbReference type="GO" id="GO:0071555">
    <property type="term" value="P:cell wall organization"/>
    <property type="evidence" value="ECO:0007669"/>
    <property type="project" value="UniProtKB-KW"/>
</dbReference>
<dbReference type="GO" id="GO:0046677">
    <property type="term" value="P:response to antibiotic"/>
    <property type="evidence" value="ECO:0007669"/>
    <property type="project" value="UniProtKB-UniRule"/>
</dbReference>
<feature type="transmembrane region" description="Helical" evidence="14">
    <location>
        <begin position="185"/>
        <end position="203"/>
    </location>
</feature>
<feature type="transmembrane region" description="Helical" evidence="14">
    <location>
        <begin position="111"/>
        <end position="130"/>
    </location>
</feature>
<dbReference type="GO" id="GO:0005886">
    <property type="term" value="C:plasma membrane"/>
    <property type="evidence" value="ECO:0007669"/>
    <property type="project" value="UniProtKB-SubCell"/>
</dbReference>
<keyword evidence="10 14" id="KW-0046">Antibiotic resistance</keyword>